<evidence type="ECO:0000256" key="1">
    <source>
        <dbReference type="ARBA" id="ARBA00022448"/>
    </source>
</evidence>
<dbReference type="Pfam" id="PF00005">
    <property type="entry name" value="ABC_tran"/>
    <property type="match status" value="1"/>
</dbReference>
<protein>
    <submittedName>
        <fullName evidence="5">Uncharacterized ABC transporter ATP-binding protein YadG</fullName>
    </submittedName>
</protein>
<gene>
    <name evidence="5" type="ORF">MNBD_GAMMA23-1606</name>
</gene>
<accession>A0A3B0ZE02</accession>
<dbReference type="GO" id="GO:0005524">
    <property type="term" value="F:ATP binding"/>
    <property type="evidence" value="ECO:0007669"/>
    <property type="project" value="UniProtKB-KW"/>
</dbReference>
<dbReference type="PANTHER" id="PTHR42711">
    <property type="entry name" value="ABC TRANSPORTER ATP-BINDING PROTEIN"/>
    <property type="match status" value="1"/>
</dbReference>
<dbReference type="PANTHER" id="PTHR42711:SF15">
    <property type="entry name" value="ABC-TYPE MULTIDRUG TRANSPORT SYSTEM, ATPASE COMPONENT"/>
    <property type="match status" value="1"/>
</dbReference>
<evidence type="ECO:0000256" key="3">
    <source>
        <dbReference type="ARBA" id="ARBA00022840"/>
    </source>
</evidence>
<dbReference type="SUPFAM" id="SSF52540">
    <property type="entry name" value="P-loop containing nucleoside triphosphate hydrolases"/>
    <property type="match status" value="1"/>
</dbReference>
<name>A0A3B0ZE02_9ZZZZ</name>
<proteinExistence type="predicted"/>
<dbReference type="AlphaFoldDB" id="A0A3B0ZE02"/>
<keyword evidence="2" id="KW-0547">Nucleotide-binding</keyword>
<sequence length="311" mass="34937">MPNALSIQHLTKTYKNNVRALKGISLNIAKGDFFALLGPNGAGKSTAIGIICSLTNKTAGSVEIYGYDLDKEKDKAKSYIGLVPQEFNFNMFEPVYEIVVNQAGYYGIPRKKAAQRAELLLKQLGLWEKRRDMARELSGGMKRRLMIARALVHEPTLLILDEPTAGVDIEIRRSMWVFLEEINKQGTTIILTTHYLEEAEALCRNIAIINKGEIIENTSMKTLLAQLHVETFILDLKESINKVPEVAGYNIVLLDSSTLSVEIKKTQTVNEVFDELSRLNLHVTSMRNKSNRLEELFVRLTGNQIKDDAQG</sequence>
<feature type="domain" description="ABC transporter" evidence="4">
    <location>
        <begin position="5"/>
        <end position="236"/>
    </location>
</feature>
<evidence type="ECO:0000256" key="2">
    <source>
        <dbReference type="ARBA" id="ARBA00022741"/>
    </source>
</evidence>
<dbReference type="Gene3D" id="3.40.50.300">
    <property type="entry name" value="P-loop containing nucleotide triphosphate hydrolases"/>
    <property type="match status" value="1"/>
</dbReference>
<organism evidence="5">
    <name type="scientific">hydrothermal vent metagenome</name>
    <dbReference type="NCBI Taxonomy" id="652676"/>
    <lineage>
        <taxon>unclassified sequences</taxon>
        <taxon>metagenomes</taxon>
        <taxon>ecological metagenomes</taxon>
    </lineage>
</organism>
<dbReference type="InterPro" id="IPR003439">
    <property type="entry name" value="ABC_transporter-like_ATP-bd"/>
</dbReference>
<dbReference type="InterPro" id="IPR003593">
    <property type="entry name" value="AAA+_ATPase"/>
</dbReference>
<dbReference type="InterPro" id="IPR050763">
    <property type="entry name" value="ABC_transporter_ATP-binding"/>
</dbReference>
<keyword evidence="1" id="KW-0813">Transport</keyword>
<reference evidence="5" key="1">
    <citation type="submission" date="2018-06" db="EMBL/GenBank/DDBJ databases">
        <authorList>
            <person name="Zhirakovskaya E."/>
        </authorList>
    </citation>
    <scope>NUCLEOTIDE SEQUENCE</scope>
</reference>
<dbReference type="GO" id="GO:0016887">
    <property type="term" value="F:ATP hydrolysis activity"/>
    <property type="evidence" value="ECO:0007669"/>
    <property type="project" value="InterPro"/>
</dbReference>
<keyword evidence="3 5" id="KW-0067">ATP-binding</keyword>
<dbReference type="EMBL" id="UOFT01000012">
    <property type="protein sequence ID" value="VAW91658.1"/>
    <property type="molecule type" value="Genomic_DNA"/>
</dbReference>
<dbReference type="SMART" id="SM00382">
    <property type="entry name" value="AAA"/>
    <property type="match status" value="1"/>
</dbReference>
<dbReference type="PROSITE" id="PS00211">
    <property type="entry name" value="ABC_TRANSPORTER_1"/>
    <property type="match status" value="1"/>
</dbReference>
<evidence type="ECO:0000259" key="4">
    <source>
        <dbReference type="PROSITE" id="PS50893"/>
    </source>
</evidence>
<dbReference type="InterPro" id="IPR027417">
    <property type="entry name" value="P-loop_NTPase"/>
</dbReference>
<dbReference type="PROSITE" id="PS50893">
    <property type="entry name" value="ABC_TRANSPORTER_2"/>
    <property type="match status" value="1"/>
</dbReference>
<dbReference type="InterPro" id="IPR017871">
    <property type="entry name" value="ABC_transporter-like_CS"/>
</dbReference>
<evidence type="ECO:0000313" key="5">
    <source>
        <dbReference type="EMBL" id="VAW91658.1"/>
    </source>
</evidence>